<dbReference type="InterPro" id="IPR011701">
    <property type="entry name" value="MFS"/>
</dbReference>
<protein>
    <submittedName>
        <fullName evidence="7">Major facilitator superfamily</fullName>
    </submittedName>
</protein>
<dbReference type="PANTHER" id="PTHR23513:SF6">
    <property type="entry name" value="MAJOR FACILITATOR SUPERFAMILY ASSOCIATED DOMAIN-CONTAINING PROTEIN"/>
    <property type="match status" value="1"/>
</dbReference>
<feature type="transmembrane region" description="Helical" evidence="6">
    <location>
        <begin position="359"/>
        <end position="378"/>
    </location>
</feature>
<evidence type="ECO:0000313" key="7">
    <source>
        <dbReference type="EMBL" id="ELP65650.1"/>
    </source>
</evidence>
<proteinExistence type="predicted"/>
<dbReference type="PATRIC" id="fig|698760.3.peg.5261"/>
<evidence type="ECO:0000313" key="8">
    <source>
        <dbReference type="Proteomes" id="UP000010931"/>
    </source>
</evidence>
<organism evidence="7 8">
    <name type="scientific">Streptomyces turgidiscabies (strain Car8)</name>
    <dbReference type="NCBI Taxonomy" id="698760"/>
    <lineage>
        <taxon>Bacteria</taxon>
        <taxon>Bacillati</taxon>
        <taxon>Actinomycetota</taxon>
        <taxon>Actinomycetes</taxon>
        <taxon>Kitasatosporales</taxon>
        <taxon>Streptomycetaceae</taxon>
        <taxon>Streptomyces</taxon>
    </lineage>
</organism>
<dbReference type="GO" id="GO:0005886">
    <property type="term" value="C:plasma membrane"/>
    <property type="evidence" value="ECO:0007669"/>
    <property type="project" value="UniProtKB-SubCell"/>
</dbReference>
<evidence type="ECO:0000256" key="4">
    <source>
        <dbReference type="ARBA" id="ARBA00022989"/>
    </source>
</evidence>
<evidence type="ECO:0000256" key="5">
    <source>
        <dbReference type="ARBA" id="ARBA00023136"/>
    </source>
</evidence>
<keyword evidence="5 6" id="KW-0472">Membrane</keyword>
<evidence type="ECO:0000256" key="1">
    <source>
        <dbReference type="ARBA" id="ARBA00004651"/>
    </source>
</evidence>
<evidence type="ECO:0000256" key="3">
    <source>
        <dbReference type="ARBA" id="ARBA00022692"/>
    </source>
</evidence>
<name>L7F4U4_STRT8</name>
<feature type="transmembrane region" description="Helical" evidence="6">
    <location>
        <begin position="148"/>
        <end position="168"/>
    </location>
</feature>
<feature type="transmembrane region" description="Helical" evidence="6">
    <location>
        <begin position="20"/>
        <end position="42"/>
    </location>
</feature>
<feature type="transmembrane region" description="Helical" evidence="6">
    <location>
        <begin position="77"/>
        <end position="99"/>
    </location>
</feature>
<comment type="caution">
    <text evidence="7">The sequence shown here is derived from an EMBL/GenBank/DDBJ whole genome shotgun (WGS) entry which is preliminary data.</text>
</comment>
<gene>
    <name evidence="7" type="ORF">STRTUCAR8_01726</name>
</gene>
<feature type="transmembrane region" description="Helical" evidence="6">
    <location>
        <begin position="105"/>
        <end position="127"/>
    </location>
</feature>
<sequence>MPTAAEDTVNRDLMIYNNGLAVGVLGGAVTSVALPSLALITLKATPWELSLLYAAQRFPPAVTALFGGALVDRYRKLALLTWGKAVGGVLLLCVPLAAYLGWLSLPLLCVVGLLLAAVNDISSTAGISYLPSLAKGENLAAANSKMGALFSFTDAAGSYCAAGLIALLGTSRAIIADVASYFISVVCMTRIRTPEPPPRPRPADSTLWREIRDGLRYTVRHPVLWPLVLSNTALSLAMTAWDVLYLIYVVRELHWSPVALAVVMGCASVGGVVGALAGRRLARPRGAWWGVGPLLLCTLALQPLILMPVLIAGPGLLWQIVIGVCVTVRFAGATAHGSTQRSVRQGVCEPQYQGRQQSIGTWMTFGPRFLSALGAGLLVSAISLVPSMAVAAVATAGGFVVLLHSPVRRLRVMPTASGG</sequence>
<feature type="transmembrane region" description="Helical" evidence="6">
    <location>
        <begin position="254"/>
        <end position="276"/>
    </location>
</feature>
<feature type="transmembrane region" description="Helical" evidence="6">
    <location>
        <begin position="223"/>
        <end position="248"/>
    </location>
</feature>
<dbReference type="CDD" id="cd06173">
    <property type="entry name" value="MFS_MefA_like"/>
    <property type="match status" value="1"/>
</dbReference>
<dbReference type="Proteomes" id="UP000010931">
    <property type="component" value="Unassembled WGS sequence"/>
</dbReference>
<feature type="transmembrane region" description="Helical" evidence="6">
    <location>
        <begin position="384"/>
        <end position="403"/>
    </location>
</feature>
<dbReference type="SUPFAM" id="SSF103473">
    <property type="entry name" value="MFS general substrate transporter"/>
    <property type="match status" value="1"/>
</dbReference>
<dbReference type="STRING" id="85558.T45_09212"/>
<dbReference type="GO" id="GO:0022857">
    <property type="term" value="F:transmembrane transporter activity"/>
    <property type="evidence" value="ECO:0007669"/>
    <property type="project" value="InterPro"/>
</dbReference>
<reference evidence="7 8" key="1">
    <citation type="journal article" date="2011" name="Plasmid">
        <title>Streptomyces turgidiscabies Car8 contains a modular pathogenicity island that shares virulence genes with other actinobacterial plant pathogens.</title>
        <authorList>
            <person name="Huguet-Tapia J.C."/>
            <person name="Badger J.H."/>
            <person name="Loria R."/>
            <person name="Pettis G.S."/>
        </authorList>
    </citation>
    <scope>NUCLEOTIDE SEQUENCE [LARGE SCALE GENOMIC DNA]</scope>
    <source>
        <strain evidence="7 8">Car8</strain>
    </source>
</reference>
<evidence type="ECO:0000256" key="6">
    <source>
        <dbReference type="SAM" id="Phobius"/>
    </source>
</evidence>
<dbReference type="Pfam" id="PF07690">
    <property type="entry name" value="MFS_1"/>
    <property type="match status" value="1"/>
</dbReference>
<keyword evidence="8" id="KW-1185">Reference proteome</keyword>
<keyword evidence="3 6" id="KW-0812">Transmembrane</keyword>
<dbReference type="EMBL" id="AEJB01000361">
    <property type="protein sequence ID" value="ELP65650.1"/>
    <property type="molecule type" value="Genomic_DNA"/>
</dbReference>
<dbReference type="InterPro" id="IPR036259">
    <property type="entry name" value="MFS_trans_sf"/>
</dbReference>
<feature type="transmembrane region" description="Helical" evidence="6">
    <location>
        <begin position="288"/>
        <end position="311"/>
    </location>
</feature>
<evidence type="ECO:0000256" key="2">
    <source>
        <dbReference type="ARBA" id="ARBA00022475"/>
    </source>
</evidence>
<dbReference type="Gene3D" id="1.20.1250.20">
    <property type="entry name" value="MFS general substrate transporter like domains"/>
    <property type="match status" value="1"/>
</dbReference>
<keyword evidence="4 6" id="KW-1133">Transmembrane helix</keyword>
<keyword evidence="2" id="KW-1003">Cell membrane</keyword>
<dbReference type="PANTHER" id="PTHR23513">
    <property type="entry name" value="INTEGRAL MEMBRANE EFFLUX PROTEIN-RELATED"/>
    <property type="match status" value="1"/>
</dbReference>
<accession>L7F4U4</accession>
<dbReference type="AlphaFoldDB" id="L7F4U4"/>
<feature type="transmembrane region" description="Helical" evidence="6">
    <location>
        <begin position="317"/>
        <end position="338"/>
    </location>
</feature>
<comment type="subcellular location">
    <subcellularLocation>
        <location evidence="1">Cell membrane</location>
        <topology evidence="1">Multi-pass membrane protein</topology>
    </subcellularLocation>
</comment>